<dbReference type="SMART" id="SM00387">
    <property type="entry name" value="HATPase_c"/>
    <property type="match status" value="1"/>
</dbReference>
<dbReference type="InterPro" id="IPR050482">
    <property type="entry name" value="Sensor_HK_TwoCompSys"/>
</dbReference>
<dbReference type="InterPro" id="IPR036890">
    <property type="entry name" value="HATPase_C_sf"/>
</dbReference>
<comment type="caution">
    <text evidence="11">The sequence shown here is derived from an EMBL/GenBank/DDBJ whole genome shotgun (WGS) entry which is preliminary data.</text>
</comment>
<dbReference type="EC" id="2.7.13.3" evidence="2"/>
<name>A0ABS4FVG7_9BACL</name>
<evidence type="ECO:0000256" key="4">
    <source>
        <dbReference type="ARBA" id="ARBA00022741"/>
    </source>
</evidence>
<dbReference type="Proteomes" id="UP001519272">
    <property type="component" value="Unassembled WGS sequence"/>
</dbReference>
<feature type="transmembrane region" description="Helical" evidence="9">
    <location>
        <begin position="40"/>
        <end position="61"/>
    </location>
</feature>
<evidence type="ECO:0000256" key="1">
    <source>
        <dbReference type="ARBA" id="ARBA00000085"/>
    </source>
</evidence>
<keyword evidence="5 11" id="KW-0418">Kinase</keyword>
<organism evidence="11 12">
    <name type="scientific">Paenibacillus turicensis</name>
    <dbReference type="NCBI Taxonomy" id="160487"/>
    <lineage>
        <taxon>Bacteria</taxon>
        <taxon>Bacillati</taxon>
        <taxon>Bacillota</taxon>
        <taxon>Bacilli</taxon>
        <taxon>Bacillales</taxon>
        <taxon>Paenibacillaceae</taxon>
        <taxon>Paenibacillus</taxon>
    </lineage>
</organism>
<feature type="domain" description="Histidine kinase" evidence="10">
    <location>
        <begin position="187"/>
        <end position="374"/>
    </location>
</feature>
<dbReference type="Pfam" id="PF02518">
    <property type="entry name" value="HATPase_c"/>
    <property type="match status" value="1"/>
</dbReference>
<dbReference type="InterPro" id="IPR003594">
    <property type="entry name" value="HATPase_dom"/>
</dbReference>
<feature type="transmembrane region" description="Helical" evidence="9">
    <location>
        <begin position="67"/>
        <end position="89"/>
    </location>
</feature>
<keyword evidence="9" id="KW-0812">Transmembrane</keyword>
<dbReference type="CDD" id="cd16917">
    <property type="entry name" value="HATPase_UhpB-NarQ-NarX-like"/>
    <property type="match status" value="1"/>
</dbReference>
<evidence type="ECO:0000256" key="2">
    <source>
        <dbReference type="ARBA" id="ARBA00012438"/>
    </source>
</evidence>
<reference evidence="11 12" key="1">
    <citation type="submission" date="2021-03" db="EMBL/GenBank/DDBJ databases">
        <title>Genomic Encyclopedia of Type Strains, Phase IV (KMG-IV): sequencing the most valuable type-strain genomes for metagenomic binning, comparative biology and taxonomic classification.</title>
        <authorList>
            <person name="Goeker M."/>
        </authorList>
    </citation>
    <scope>NUCLEOTIDE SEQUENCE [LARGE SCALE GENOMIC DNA]</scope>
    <source>
        <strain evidence="11 12">DSM 14349</strain>
    </source>
</reference>
<evidence type="ECO:0000256" key="9">
    <source>
        <dbReference type="SAM" id="Phobius"/>
    </source>
</evidence>
<evidence type="ECO:0000256" key="5">
    <source>
        <dbReference type="ARBA" id="ARBA00022777"/>
    </source>
</evidence>
<dbReference type="PROSITE" id="PS50109">
    <property type="entry name" value="HIS_KIN"/>
    <property type="match status" value="1"/>
</dbReference>
<keyword evidence="12" id="KW-1185">Reference proteome</keyword>
<keyword evidence="9" id="KW-0472">Membrane</keyword>
<evidence type="ECO:0000259" key="10">
    <source>
        <dbReference type="PROSITE" id="PS50109"/>
    </source>
</evidence>
<keyword evidence="7" id="KW-0902">Two-component regulatory system</keyword>
<keyword evidence="6" id="KW-0067">ATP-binding</keyword>
<comment type="catalytic activity">
    <reaction evidence="1">
        <text>ATP + protein L-histidine = ADP + protein N-phospho-L-histidine.</text>
        <dbReference type="EC" id="2.7.13.3"/>
    </reaction>
</comment>
<evidence type="ECO:0000256" key="3">
    <source>
        <dbReference type="ARBA" id="ARBA00022679"/>
    </source>
</evidence>
<evidence type="ECO:0000256" key="6">
    <source>
        <dbReference type="ARBA" id="ARBA00022840"/>
    </source>
</evidence>
<evidence type="ECO:0000313" key="12">
    <source>
        <dbReference type="Proteomes" id="UP001519272"/>
    </source>
</evidence>
<sequence length="378" mass="42671">MKAGRLYNLFPKEYGIFPYIWPIYLLIPLTYTLQESGLKLYGGLLLIVIFLFSYQRLYWVAEKKYDYWIATQLAIILLFSLWINPFYLYMGFFTAYSIGYYTENKKFKRAIVALIITEMIPISIGFFQGLQLEDLLFAIPFLMVMIITPFGTRSGRQKKELKKQLVEANEQIKTLIQQEERMRIARDLHDTLGHTLTLITLKSQLVSKLIPRDPTLAVTEAKEIEQTSRAALSQVRELVSDMRTITIEEVLAESKHILEAANINLEIGGGATANIPALIQNILSMCIREAITNIVKHSHATACHISFEISSSVINMTIKDNGQGIPNQQLLQLQQGGNGLKGIKERLALIEGHLELASTLDGGSTLKIAVPLAVKKHD</sequence>
<evidence type="ECO:0000313" key="11">
    <source>
        <dbReference type="EMBL" id="MBP1906567.1"/>
    </source>
</evidence>
<dbReference type="Pfam" id="PF07730">
    <property type="entry name" value="HisKA_3"/>
    <property type="match status" value="1"/>
</dbReference>
<protein>
    <recommendedName>
        <fullName evidence="2">histidine kinase</fullName>
        <ecNumber evidence="2">2.7.13.3</ecNumber>
    </recommendedName>
</protein>
<feature type="transmembrane region" description="Helical" evidence="9">
    <location>
        <begin position="110"/>
        <end position="129"/>
    </location>
</feature>
<accession>A0ABS4FVG7</accession>
<dbReference type="GO" id="GO:0004673">
    <property type="term" value="F:protein histidine kinase activity"/>
    <property type="evidence" value="ECO:0007669"/>
    <property type="project" value="UniProtKB-EC"/>
</dbReference>
<dbReference type="EMBL" id="JAGGKG010000016">
    <property type="protein sequence ID" value="MBP1906567.1"/>
    <property type="molecule type" value="Genomic_DNA"/>
</dbReference>
<dbReference type="InterPro" id="IPR005467">
    <property type="entry name" value="His_kinase_dom"/>
</dbReference>
<keyword evidence="4" id="KW-0547">Nucleotide-binding</keyword>
<dbReference type="InterPro" id="IPR011712">
    <property type="entry name" value="Sig_transdc_His_kin_sub3_dim/P"/>
</dbReference>
<dbReference type="SUPFAM" id="SSF55874">
    <property type="entry name" value="ATPase domain of HSP90 chaperone/DNA topoisomerase II/histidine kinase"/>
    <property type="match status" value="1"/>
</dbReference>
<dbReference type="RefSeq" id="WP_210090159.1">
    <property type="nucleotide sequence ID" value="NZ_JAGGKG010000016.1"/>
</dbReference>
<dbReference type="InterPro" id="IPR056374">
    <property type="entry name" value="DesK/YvfT_N"/>
</dbReference>
<dbReference type="Gene3D" id="3.30.565.10">
    <property type="entry name" value="Histidine kinase-like ATPase, C-terminal domain"/>
    <property type="match status" value="1"/>
</dbReference>
<dbReference type="PANTHER" id="PTHR24421">
    <property type="entry name" value="NITRATE/NITRITE SENSOR PROTEIN NARX-RELATED"/>
    <property type="match status" value="1"/>
</dbReference>
<keyword evidence="9" id="KW-1133">Transmembrane helix</keyword>
<feature type="transmembrane region" description="Helical" evidence="9">
    <location>
        <begin position="16"/>
        <end position="33"/>
    </location>
</feature>
<gene>
    <name evidence="11" type="ORF">J2Z32_003229</name>
</gene>
<evidence type="ECO:0000256" key="8">
    <source>
        <dbReference type="SAM" id="Coils"/>
    </source>
</evidence>
<dbReference type="Pfam" id="PF23540">
    <property type="entry name" value="DesK_N"/>
    <property type="match status" value="1"/>
</dbReference>
<keyword evidence="8" id="KW-0175">Coiled coil</keyword>
<feature type="transmembrane region" description="Helical" evidence="9">
    <location>
        <begin position="135"/>
        <end position="152"/>
    </location>
</feature>
<feature type="coiled-coil region" evidence="8">
    <location>
        <begin position="158"/>
        <end position="185"/>
    </location>
</feature>
<dbReference type="Gene3D" id="1.20.5.1930">
    <property type="match status" value="1"/>
</dbReference>
<keyword evidence="3 11" id="KW-0808">Transferase</keyword>
<evidence type="ECO:0000256" key="7">
    <source>
        <dbReference type="ARBA" id="ARBA00023012"/>
    </source>
</evidence>
<proteinExistence type="predicted"/>
<dbReference type="PANTHER" id="PTHR24421:SF63">
    <property type="entry name" value="SENSOR HISTIDINE KINASE DESK"/>
    <property type="match status" value="1"/>
</dbReference>